<comment type="caution">
    <text evidence="1">The sequence shown here is derived from an EMBL/GenBank/DDBJ whole genome shotgun (WGS) entry which is preliminary data.</text>
</comment>
<gene>
    <name evidence="1" type="ORF">FAGAP_6210</name>
</gene>
<organism evidence="1 2">
    <name type="scientific">Fusarium agapanthi</name>
    <dbReference type="NCBI Taxonomy" id="1803897"/>
    <lineage>
        <taxon>Eukaryota</taxon>
        <taxon>Fungi</taxon>
        <taxon>Dikarya</taxon>
        <taxon>Ascomycota</taxon>
        <taxon>Pezizomycotina</taxon>
        <taxon>Sordariomycetes</taxon>
        <taxon>Hypocreomycetidae</taxon>
        <taxon>Hypocreales</taxon>
        <taxon>Nectriaceae</taxon>
        <taxon>Fusarium</taxon>
        <taxon>Fusarium fujikuroi species complex</taxon>
    </lineage>
</organism>
<dbReference type="EMBL" id="LUFC02000415">
    <property type="protein sequence ID" value="KAF4497634.1"/>
    <property type="molecule type" value="Genomic_DNA"/>
</dbReference>
<dbReference type="PANTHER" id="PTHR33112:SF16">
    <property type="entry name" value="HETEROKARYON INCOMPATIBILITY DOMAIN-CONTAINING PROTEIN"/>
    <property type="match status" value="1"/>
</dbReference>
<keyword evidence="2" id="KW-1185">Reference proteome</keyword>
<dbReference type="Proteomes" id="UP000737391">
    <property type="component" value="Unassembled WGS sequence"/>
</dbReference>
<name>A0A9P5B9J0_9HYPO</name>
<accession>A0A9P5B9J0</accession>
<sequence>MLDRLTIHSGSTAAIYQEWSKLIAQIYLGRYRLIRGTGSLPSIAGIASLFSKMLNDDYAAGIWENSMHQSLCWASLKRKGPRCRNLLKRLKIPSPYIAPSRSWASQRTAFFFKLYHSNLSDDCRPEFHSIDTDIDLRGESAFGEVRDAALDITSKVLVGSPRLTWHEQPRRCRAQDTAGFNGEYFATIEPDWFGQYIFESTEGRTPATPISLLLIGS</sequence>
<protein>
    <submittedName>
        <fullName evidence="1">Uncharacterized protein</fullName>
    </submittedName>
</protein>
<proteinExistence type="predicted"/>
<evidence type="ECO:0000313" key="1">
    <source>
        <dbReference type="EMBL" id="KAF4497634.1"/>
    </source>
</evidence>
<dbReference type="PANTHER" id="PTHR33112">
    <property type="entry name" value="DOMAIN PROTEIN, PUTATIVE-RELATED"/>
    <property type="match status" value="1"/>
</dbReference>
<reference evidence="1" key="1">
    <citation type="submission" date="2020-01" db="EMBL/GenBank/DDBJ databases">
        <title>Identification and distribution of gene clusters putatively required for synthesis of sphingolipid metabolism inhibitors in phylogenetically diverse species of the filamentous fungus Fusarium.</title>
        <authorList>
            <person name="Kim H.-S."/>
            <person name="Busman M."/>
            <person name="Brown D.W."/>
            <person name="Divon H."/>
            <person name="Uhlig S."/>
            <person name="Proctor R.H."/>
        </authorList>
    </citation>
    <scope>NUCLEOTIDE SEQUENCE</scope>
    <source>
        <strain evidence="1">NRRL 31653</strain>
    </source>
</reference>
<dbReference type="OrthoDB" id="2958217at2759"/>
<evidence type="ECO:0000313" key="2">
    <source>
        <dbReference type="Proteomes" id="UP000737391"/>
    </source>
</evidence>
<dbReference type="AlphaFoldDB" id="A0A9P5B9J0"/>